<dbReference type="Gene3D" id="1.20.1280.290">
    <property type="match status" value="2"/>
</dbReference>
<dbReference type="InterPro" id="IPR006603">
    <property type="entry name" value="PQ-loop_rpt"/>
</dbReference>
<dbReference type="PANTHER" id="PTHR16201:SF36">
    <property type="entry name" value="LYSOSOMAL AMINO ACID TRANSPORTER 1 HOMOLOG"/>
    <property type="match status" value="1"/>
</dbReference>
<evidence type="ECO:0000313" key="7">
    <source>
        <dbReference type="Ensembl" id="ENSLACP00000005841.1"/>
    </source>
</evidence>
<sequence length="277" mass="30413">MGGHILFSTLTNESLGCPNGSKWIWETFRQCTEETCDYASAVIGMISMAVYVLAAIPQIIKSARCKNMDKAISIGLLLCILGGDACNLIGCFLAHQLPIQIWAAVLFTTLDLIMIGMFCFFKYRNRNKNDDLQLSSVYVFLCLGTVMGAVTLMGPACEEDALVVSTQTGRRLLATRGGSISMLLTRTEVIGLIIGSVSTCSYIGGRCFQIYRNYKRRSVEGVSFLLFLFLVVGNAMYLLGLFLKDPPARRTKADYILAHVSWLLGSGIQLVLDIIVS</sequence>
<comment type="similarity">
    <text evidence="5">Belongs to the laat-1 family.</text>
</comment>
<evidence type="ECO:0000256" key="1">
    <source>
        <dbReference type="ARBA" id="ARBA00004141"/>
    </source>
</evidence>
<accession>H3A870</accession>
<dbReference type="GO" id="GO:0098852">
    <property type="term" value="C:lytic vacuole membrane"/>
    <property type="evidence" value="ECO:0007669"/>
    <property type="project" value="UniProtKB-ARBA"/>
</dbReference>
<dbReference type="Pfam" id="PF04193">
    <property type="entry name" value="PQ-loop"/>
    <property type="match status" value="2"/>
</dbReference>
<feature type="transmembrane region" description="Helical" evidence="6">
    <location>
        <begin position="72"/>
        <end position="95"/>
    </location>
</feature>
<dbReference type="EMBL" id="AFYH01153719">
    <property type="status" value="NOT_ANNOTATED_CDS"/>
    <property type="molecule type" value="Genomic_DNA"/>
</dbReference>
<dbReference type="InterPro" id="IPR051415">
    <property type="entry name" value="LAAT-1"/>
</dbReference>
<evidence type="ECO:0000256" key="4">
    <source>
        <dbReference type="ARBA" id="ARBA00023136"/>
    </source>
</evidence>
<reference evidence="7" key="2">
    <citation type="submission" date="2025-08" db="UniProtKB">
        <authorList>
            <consortium name="Ensembl"/>
        </authorList>
    </citation>
    <scope>IDENTIFICATION</scope>
</reference>
<dbReference type="OMA" id="ISTETFC"/>
<keyword evidence="8" id="KW-1185">Reference proteome</keyword>
<evidence type="ECO:0000256" key="5">
    <source>
        <dbReference type="ARBA" id="ARBA00038039"/>
    </source>
</evidence>
<dbReference type="eggNOG" id="KOG2913">
    <property type="taxonomic scope" value="Eukaryota"/>
</dbReference>
<dbReference type="GO" id="GO:0015174">
    <property type="term" value="F:basic amino acid transmembrane transporter activity"/>
    <property type="evidence" value="ECO:0007669"/>
    <property type="project" value="UniProtKB-ARBA"/>
</dbReference>
<feature type="transmembrane region" description="Helical" evidence="6">
    <location>
        <begin position="38"/>
        <end position="60"/>
    </location>
</feature>
<protein>
    <recommendedName>
        <fullName evidence="9">Solute carrier family 66 member 1</fullName>
    </recommendedName>
</protein>
<evidence type="ECO:0000313" key="8">
    <source>
        <dbReference type="Proteomes" id="UP000008672"/>
    </source>
</evidence>
<proteinExistence type="inferred from homology"/>
<keyword evidence="4 6" id="KW-0472">Membrane</keyword>
<feature type="transmembrane region" description="Helical" evidence="6">
    <location>
        <begin position="223"/>
        <end position="243"/>
    </location>
</feature>
<dbReference type="GeneTree" id="ENSGT00390000003344"/>
<evidence type="ECO:0000256" key="6">
    <source>
        <dbReference type="SAM" id="Phobius"/>
    </source>
</evidence>
<evidence type="ECO:0000256" key="3">
    <source>
        <dbReference type="ARBA" id="ARBA00022989"/>
    </source>
</evidence>
<dbReference type="FunFam" id="1.20.1280.290:FF:000009">
    <property type="entry name" value="PQ loop repeat family protein"/>
    <property type="match status" value="1"/>
</dbReference>
<organism evidence="7 8">
    <name type="scientific">Latimeria chalumnae</name>
    <name type="common">Coelacanth</name>
    <dbReference type="NCBI Taxonomy" id="7897"/>
    <lineage>
        <taxon>Eukaryota</taxon>
        <taxon>Metazoa</taxon>
        <taxon>Chordata</taxon>
        <taxon>Craniata</taxon>
        <taxon>Vertebrata</taxon>
        <taxon>Euteleostomi</taxon>
        <taxon>Coelacanthiformes</taxon>
        <taxon>Coelacanthidae</taxon>
        <taxon>Latimeria</taxon>
    </lineage>
</organism>
<keyword evidence="2 6" id="KW-0812">Transmembrane</keyword>
<feature type="transmembrane region" description="Helical" evidence="6">
    <location>
        <begin position="135"/>
        <end position="156"/>
    </location>
</feature>
<evidence type="ECO:0000256" key="2">
    <source>
        <dbReference type="ARBA" id="ARBA00022692"/>
    </source>
</evidence>
<evidence type="ECO:0008006" key="9">
    <source>
        <dbReference type="Google" id="ProtNLM"/>
    </source>
</evidence>
<dbReference type="AlphaFoldDB" id="H3A870"/>
<reference evidence="8" key="1">
    <citation type="submission" date="2011-08" db="EMBL/GenBank/DDBJ databases">
        <title>The draft genome of Latimeria chalumnae.</title>
        <authorList>
            <person name="Di Palma F."/>
            <person name="Alfoldi J."/>
            <person name="Johnson J."/>
            <person name="Berlin A."/>
            <person name="Gnerre S."/>
            <person name="Jaffe D."/>
            <person name="MacCallum I."/>
            <person name="Young S."/>
            <person name="Walker B.J."/>
            <person name="Lander E."/>
            <person name="Lindblad-Toh K."/>
        </authorList>
    </citation>
    <scope>NUCLEOTIDE SEQUENCE [LARGE SCALE GENOMIC DNA]</scope>
    <source>
        <strain evidence="8">Wild caught</strain>
    </source>
</reference>
<dbReference type="PANTHER" id="PTHR16201">
    <property type="entry name" value="SEVEN TRANSMEMBRANE PROTEIN 1-RELATED"/>
    <property type="match status" value="1"/>
</dbReference>
<dbReference type="SMART" id="SM00679">
    <property type="entry name" value="CTNS"/>
    <property type="match status" value="2"/>
</dbReference>
<reference evidence="7" key="3">
    <citation type="submission" date="2025-09" db="UniProtKB">
        <authorList>
            <consortium name="Ensembl"/>
        </authorList>
    </citation>
    <scope>IDENTIFICATION</scope>
</reference>
<name>H3A870_LATCH</name>
<keyword evidence="3 6" id="KW-1133">Transmembrane helix</keyword>
<dbReference type="Ensembl" id="ENSLACT00000005893.1">
    <property type="protein sequence ID" value="ENSLACP00000005841.1"/>
    <property type="gene ID" value="ENSLACG00000005189.1"/>
</dbReference>
<comment type="subcellular location">
    <subcellularLocation>
        <location evidence="1">Membrane</location>
        <topology evidence="1">Multi-pass membrane protein</topology>
    </subcellularLocation>
</comment>
<dbReference type="HOGENOM" id="CLU_019699_3_0_1"/>
<feature type="transmembrane region" description="Helical" evidence="6">
    <location>
        <begin position="189"/>
        <end position="211"/>
    </location>
</feature>
<dbReference type="EMBL" id="AFYH01153718">
    <property type="status" value="NOT_ANNOTATED_CDS"/>
    <property type="molecule type" value="Genomic_DNA"/>
</dbReference>
<dbReference type="InParanoid" id="H3A870"/>
<dbReference type="Proteomes" id="UP000008672">
    <property type="component" value="Unassembled WGS sequence"/>
</dbReference>
<feature type="transmembrane region" description="Helical" evidence="6">
    <location>
        <begin position="101"/>
        <end position="123"/>
    </location>
</feature>
<dbReference type="STRING" id="7897.ENSLACP00000005841"/>